<dbReference type="InterPro" id="IPR017850">
    <property type="entry name" value="Alkaline_phosphatase_core_sf"/>
</dbReference>
<gene>
    <name evidence="7" type="ORF">ACFSSA_09025</name>
</gene>
<proteinExistence type="inferred from homology"/>
<dbReference type="Pfam" id="PF00884">
    <property type="entry name" value="Sulfatase"/>
    <property type="match status" value="1"/>
</dbReference>
<dbReference type="InterPro" id="IPR050738">
    <property type="entry name" value="Sulfatase"/>
</dbReference>
<dbReference type="PANTHER" id="PTHR42693">
    <property type="entry name" value="ARYLSULFATASE FAMILY MEMBER"/>
    <property type="match status" value="1"/>
</dbReference>
<keyword evidence="2" id="KW-0479">Metal-binding</keyword>
<evidence type="ECO:0000256" key="2">
    <source>
        <dbReference type="ARBA" id="ARBA00022723"/>
    </source>
</evidence>
<sequence>MKAFLAFLFLASLGPVSAAAEASRPNIILILADDLGYADVGFNGCTDIKTPALDQLAETGIVCTTAYVAHPVCGPSRAAIMTGRYPHKFGAQCNIPPHHPEMGITKDETFIAQVLKDAGYTTALFGKWHLGSAPDYLPNQRGFDEFFGIPGSGHKYFPEHYEALYNKVVAAGKENIEENISPLIRNGEEAKETEYLTDAFSREAVDFVRKASLREKPFFLFLSYNAPHSPLEAKEDDLEKYASIKNPARKKYAAMVHAVDRGVGELIDELKATGEYENSLIVFLSDNGGKSGNTADNGPLRGGKRSVTEGGYRVPMFFHWPEKITHGSKFSHPVLALDLYPTFTALAGGKIPQGKHLDGKNIWQNLLDGSNPHGNEMIPVMSHWLGKTATAGRFNEWKVTREAGKPWKLYNIEEDIGESNDLSSQYPERLEELVGGVKKWADSHQKPLWHYNQSDMDLWKNVDGPYIEGTFDLKH</sequence>
<evidence type="ECO:0000256" key="5">
    <source>
        <dbReference type="SAM" id="SignalP"/>
    </source>
</evidence>
<comment type="similarity">
    <text evidence="1">Belongs to the sulfatase family.</text>
</comment>
<evidence type="ECO:0000256" key="4">
    <source>
        <dbReference type="ARBA" id="ARBA00022837"/>
    </source>
</evidence>
<reference evidence="8" key="1">
    <citation type="journal article" date="2019" name="Int. J. Syst. Evol. Microbiol.">
        <title>The Global Catalogue of Microorganisms (GCM) 10K type strain sequencing project: providing services to taxonomists for standard genome sequencing and annotation.</title>
        <authorList>
            <consortium name="The Broad Institute Genomics Platform"/>
            <consortium name="The Broad Institute Genome Sequencing Center for Infectious Disease"/>
            <person name="Wu L."/>
            <person name="Ma J."/>
        </authorList>
    </citation>
    <scope>NUCLEOTIDE SEQUENCE [LARGE SCALE GENOMIC DNA]</scope>
    <source>
        <strain evidence="8">CGMCC 4.7106</strain>
    </source>
</reference>
<dbReference type="InterPro" id="IPR024607">
    <property type="entry name" value="Sulfatase_CS"/>
</dbReference>
<dbReference type="Proteomes" id="UP001597375">
    <property type="component" value="Unassembled WGS sequence"/>
</dbReference>
<feature type="domain" description="Sulfatase N-terminal" evidence="6">
    <location>
        <begin position="25"/>
        <end position="348"/>
    </location>
</feature>
<dbReference type="InterPro" id="IPR000917">
    <property type="entry name" value="Sulfatase_N"/>
</dbReference>
<evidence type="ECO:0000256" key="3">
    <source>
        <dbReference type="ARBA" id="ARBA00022801"/>
    </source>
</evidence>
<dbReference type="PROSITE" id="PS00523">
    <property type="entry name" value="SULFATASE_1"/>
    <property type="match status" value="1"/>
</dbReference>
<organism evidence="7 8">
    <name type="scientific">Luteolibacter algae</name>
    <dbReference type="NCBI Taxonomy" id="454151"/>
    <lineage>
        <taxon>Bacteria</taxon>
        <taxon>Pseudomonadati</taxon>
        <taxon>Verrucomicrobiota</taxon>
        <taxon>Verrucomicrobiia</taxon>
        <taxon>Verrucomicrobiales</taxon>
        <taxon>Verrucomicrobiaceae</taxon>
        <taxon>Luteolibacter</taxon>
    </lineage>
</organism>
<keyword evidence="5" id="KW-0732">Signal</keyword>
<dbReference type="PANTHER" id="PTHR42693:SF53">
    <property type="entry name" value="ENDO-4-O-SULFATASE"/>
    <property type="match status" value="1"/>
</dbReference>
<evidence type="ECO:0000313" key="7">
    <source>
        <dbReference type="EMBL" id="MFD2256816.1"/>
    </source>
</evidence>
<dbReference type="RefSeq" id="WP_386820104.1">
    <property type="nucleotide sequence ID" value="NZ_JBHUIT010000016.1"/>
</dbReference>
<dbReference type="EMBL" id="JBHUIT010000016">
    <property type="protein sequence ID" value="MFD2256816.1"/>
    <property type="molecule type" value="Genomic_DNA"/>
</dbReference>
<dbReference type="SUPFAM" id="SSF53649">
    <property type="entry name" value="Alkaline phosphatase-like"/>
    <property type="match status" value="1"/>
</dbReference>
<accession>A0ABW5D9R2</accession>
<dbReference type="Gene3D" id="3.40.720.10">
    <property type="entry name" value="Alkaline Phosphatase, subunit A"/>
    <property type="match status" value="1"/>
</dbReference>
<keyword evidence="4" id="KW-0106">Calcium</keyword>
<keyword evidence="3" id="KW-0378">Hydrolase</keyword>
<protein>
    <submittedName>
        <fullName evidence="7">Sulfatase-like hydrolase/transferase</fullName>
    </submittedName>
</protein>
<evidence type="ECO:0000313" key="8">
    <source>
        <dbReference type="Proteomes" id="UP001597375"/>
    </source>
</evidence>
<keyword evidence="8" id="KW-1185">Reference proteome</keyword>
<dbReference type="Gene3D" id="3.30.1120.10">
    <property type="match status" value="1"/>
</dbReference>
<name>A0ABW5D9R2_9BACT</name>
<feature type="signal peptide" evidence="5">
    <location>
        <begin position="1"/>
        <end position="18"/>
    </location>
</feature>
<evidence type="ECO:0000256" key="1">
    <source>
        <dbReference type="ARBA" id="ARBA00008779"/>
    </source>
</evidence>
<feature type="chain" id="PRO_5045143848" evidence="5">
    <location>
        <begin position="19"/>
        <end position="475"/>
    </location>
</feature>
<evidence type="ECO:0000259" key="6">
    <source>
        <dbReference type="Pfam" id="PF00884"/>
    </source>
</evidence>
<comment type="caution">
    <text evidence="7">The sequence shown here is derived from an EMBL/GenBank/DDBJ whole genome shotgun (WGS) entry which is preliminary data.</text>
</comment>